<comment type="caution">
    <text evidence="3">The sequence shown here is derived from an EMBL/GenBank/DDBJ whole genome shotgun (WGS) entry which is preliminary data.</text>
</comment>
<evidence type="ECO:0000256" key="1">
    <source>
        <dbReference type="ARBA" id="ARBA00010613"/>
    </source>
</evidence>
<keyword evidence="4" id="KW-1185">Reference proteome</keyword>
<dbReference type="InterPro" id="IPR001110">
    <property type="entry name" value="UPF0012_CS"/>
</dbReference>
<dbReference type="PANTHER" id="PTHR23088">
    <property type="entry name" value="NITRILASE-RELATED"/>
    <property type="match status" value="1"/>
</dbReference>
<name>A0ABW0GJI4_9MICO</name>
<dbReference type="SUPFAM" id="SSF56317">
    <property type="entry name" value="Carbon-nitrogen hydrolase"/>
    <property type="match status" value="1"/>
</dbReference>
<proteinExistence type="inferred from homology"/>
<dbReference type="PANTHER" id="PTHR23088:SF27">
    <property type="entry name" value="DEAMINATED GLUTATHIONE AMIDASE"/>
    <property type="match status" value="1"/>
</dbReference>
<protein>
    <submittedName>
        <fullName evidence="3">Carbon-nitrogen hydrolase family protein</fullName>
    </submittedName>
</protein>
<feature type="domain" description="CN hydrolase" evidence="2">
    <location>
        <begin position="1"/>
        <end position="246"/>
    </location>
</feature>
<dbReference type="PROSITE" id="PS50263">
    <property type="entry name" value="CN_HYDROLASE"/>
    <property type="match status" value="1"/>
</dbReference>
<keyword evidence="3" id="KW-0378">Hydrolase</keyword>
<dbReference type="PROSITE" id="PS01227">
    <property type="entry name" value="UPF0012"/>
    <property type="match status" value="1"/>
</dbReference>
<sequence>MRAALCQVASTSDPAHNLELVRDGIRTAADAGAELAVFPEATMARFGTRLRDVAQPCDGPWADAVREAAARAHLTVVVGMFTPASDGDRVRNTLLVTGPGCDTHYDKIHLFDAFGSRESDWVEPGDRTVVVSVDHTRVGVATCYDVRFPAVFTSLARQGAEVVVLPASWGDGPGKAEQWELLVRARALDSTSWLLACDQAEPTTAGLEPLPGSAGGIGASLAVSPTGQVGARAGAAPEVLVVDVDTDEVAAVRQRLPVLRHARGLHPPG</sequence>
<dbReference type="InterPro" id="IPR036526">
    <property type="entry name" value="C-N_Hydrolase_sf"/>
</dbReference>
<dbReference type="Pfam" id="PF00795">
    <property type="entry name" value="CN_hydrolase"/>
    <property type="match status" value="1"/>
</dbReference>
<accession>A0ABW0GJI4</accession>
<evidence type="ECO:0000313" key="3">
    <source>
        <dbReference type="EMBL" id="MFC5379245.1"/>
    </source>
</evidence>
<evidence type="ECO:0000259" key="2">
    <source>
        <dbReference type="PROSITE" id="PS50263"/>
    </source>
</evidence>
<dbReference type="Gene3D" id="3.60.110.10">
    <property type="entry name" value="Carbon-nitrogen hydrolase"/>
    <property type="match status" value="1"/>
</dbReference>
<gene>
    <name evidence="3" type="ORF">ACFPJ6_00425</name>
</gene>
<reference evidence="4" key="1">
    <citation type="journal article" date="2019" name="Int. J. Syst. Evol. Microbiol.">
        <title>The Global Catalogue of Microorganisms (GCM) 10K type strain sequencing project: providing services to taxonomists for standard genome sequencing and annotation.</title>
        <authorList>
            <consortium name="The Broad Institute Genomics Platform"/>
            <consortium name="The Broad Institute Genome Sequencing Center for Infectious Disease"/>
            <person name="Wu L."/>
            <person name="Ma J."/>
        </authorList>
    </citation>
    <scope>NUCLEOTIDE SEQUENCE [LARGE SCALE GENOMIC DNA]</scope>
    <source>
        <strain evidence="4">CCUG 43114</strain>
    </source>
</reference>
<dbReference type="RefSeq" id="WP_340266706.1">
    <property type="nucleotide sequence ID" value="NZ_JBBEOG010000001.1"/>
</dbReference>
<comment type="similarity">
    <text evidence="1">Belongs to the carbon-nitrogen hydrolase superfamily. NIT1/NIT2 family.</text>
</comment>
<dbReference type="InterPro" id="IPR003010">
    <property type="entry name" value="C-N_Hydrolase"/>
</dbReference>
<dbReference type="EMBL" id="JBHSLD010000001">
    <property type="protein sequence ID" value="MFC5379245.1"/>
    <property type="molecule type" value="Genomic_DNA"/>
</dbReference>
<dbReference type="CDD" id="cd07581">
    <property type="entry name" value="nitrilase_3"/>
    <property type="match status" value="1"/>
</dbReference>
<dbReference type="GO" id="GO:0016787">
    <property type="term" value="F:hydrolase activity"/>
    <property type="evidence" value="ECO:0007669"/>
    <property type="project" value="UniProtKB-KW"/>
</dbReference>
<dbReference type="Proteomes" id="UP001596122">
    <property type="component" value="Unassembled WGS sequence"/>
</dbReference>
<organism evidence="3 4">
    <name type="scientific">Aquipuribacter nitratireducens</name>
    <dbReference type="NCBI Taxonomy" id="650104"/>
    <lineage>
        <taxon>Bacteria</taxon>
        <taxon>Bacillati</taxon>
        <taxon>Actinomycetota</taxon>
        <taxon>Actinomycetes</taxon>
        <taxon>Micrococcales</taxon>
        <taxon>Intrasporangiaceae</taxon>
        <taxon>Aquipuribacter</taxon>
    </lineage>
</organism>
<evidence type="ECO:0000313" key="4">
    <source>
        <dbReference type="Proteomes" id="UP001596122"/>
    </source>
</evidence>